<dbReference type="Proteomes" id="UP000249061">
    <property type="component" value="Unassembled WGS sequence"/>
</dbReference>
<evidence type="ECO:0000313" key="3">
    <source>
        <dbReference type="Proteomes" id="UP000249061"/>
    </source>
</evidence>
<name>A0A2W5W2B7_9BACT</name>
<organism evidence="2 3">
    <name type="scientific">Archangium gephyra</name>
    <dbReference type="NCBI Taxonomy" id="48"/>
    <lineage>
        <taxon>Bacteria</taxon>
        <taxon>Pseudomonadati</taxon>
        <taxon>Myxococcota</taxon>
        <taxon>Myxococcia</taxon>
        <taxon>Myxococcales</taxon>
        <taxon>Cystobacterineae</taxon>
        <taxon>Archangiaceae</taxon>
        <taxon>Archangium</taxon>
    </lineage>
</organism>
<proteinExistence type="predicted"/>
<feature type="region of interest" description="Disordered" evidence="1">
    <location>
        <begin position="265"/>
        <end position="338"/>
    </location>
</feature>
<accession>A0A2W5W2B7</accession>
<evidence type="ECO:0000256" key="1">
    <source>
        <dbReference type="SAM" id="MobiDB-lite"/>
    </source>
</evidence>
<sequence length="338" mass="36646">MALLTSGCIVPRSMILGQMAAPVGRGAADATVFAGVQYAEQTNPRYEARNDIGDPITTEEKSTAFSAPNFEANIQYGFNENVALNVHGSSAGVQPGVKWTVNRSKVAHFALMPQVAFGYASTGTGTNVYGNDGVQMAGQPTTRTSFTFLGGLRAFASHNSGFYGGVGYDFIFNRNFSKTRLGTGNASNEQDTIFSTTGHQISVNIGFDVAIGFIHIRPEIAVAFYPGIAQNRTINTAGSEPVSASSTGGFGWAIFPGFSIGVQSPRRELTEAEEDEEKERANEERKKKKRRGVVDEEKDDEDDDEDDRPAPKKTKSRSSDDDEDAPKKNSRKQVEWDD</sequence>
<dbReference type="EMBL" id="QFQP01000002">
    <property type="protein sequence ID" value="PZR17281.1"/>
    <property type="molecule type" value="Genomic_DNA"/>
</dbReference>
<feature type="compositionally biased region" description="Acidic residues" evidence="1">
    <location>
        <begin position="296"/>
        <end position="307"/>
    </location>
</feature>
<comment type="caution">
    <text evidence="2">The sequence shown here is derived from an EMBL/GenBank/DDBJ whole genome shotgun (WGS) entry which is preliminary data.</text>
</comment>
<dbReference type="AlphaFoldDB" id="A0A2W5W2B7"/>
<gene>
    <name evidence="2" type="ORF">DI536_02850</name>
</gene>
<evidence type="ECO:0000313" key="2">
    <source>
        <dbReference type="EMBL" id="PZR17281.1"/>
    </source>
</evidence>
<reference evidence="2 3" key="1">
    <citation type="submission" date="2017-08" db="EMBL/GenBank/DDBJ databases">
        <title>Infants hospitalized years apart are colonized by the same room-sourced microbial strains.</title>
        <authorList>
            <person name="Brooks B."/>
            <person name="Olm M.R."/>
            <person name="Firek B.A."/>
            <person name="Baker R."/>
            <person name="Thomas B.C."/>
            <person name="Morowitz M.J."/>
            <person name="Banfield J.F."/>
        </authorList>
    </citation>
    <scope>NUCLEOTIDE SEQUENCE [LARGE SCALE GENOMIC DNA]</scope>
    <source>
        <strain evidence="2">S2_003_000_R2_14</strain>
    </source>
</reference>
<protein>
    <submittedName>
        <fullName evidence="2">Uncharacterized protein</fullName>
    </submittedName>
</protein>